<comment type="caution">
    <text evidence="3">The sequence shown here is derived from an EMBL/GenBank/DDBJ whole genome shotgun (WGS) entry which is preliminary data.</text>
</comment>
<feature type="non-terminal residue" evidence="3">
    <location>
        <position position="742"/>
    </location>
</feature>
<keyword evidence="4" id="KW-1185">Reference proteome</keyword>
<dbReference type="PANTHER" id="PTHR46836">
    <property type="entry name" value="AFADIN"/>
    <property type="match status" value="1"/>
</dbReference>
<evidence type="ECO:0000313" key="4">
    <source>
        <dbReference type="Proteomes" id="UP001370490"/>
    </source>
</evidence>
<feature type="region of interest" description="Disordered" evidence="1">
    <location>
        <begin position="324"/>
        <end position="358"/>
    </location>
</feature>
<evidence type="ECO:0000256" key="1">
    <source>
        <dbReference type="SAM" id="MobiDB-lite"/>
    </source>
</evidence>
<evidence type="ECO:0000313" key="3">
    <source>
        <dbReference type="EMBL" id="KAK6933248.1"/>
    </source>
</evidence>
<sequence length="742" mass="84959">MESKQYTSSVIARLMGLDASQSHMLPVHKPQRVLSENYIWRTACVSFPWKRSSYKSSSFRMNIEKQEFEDAFEEPNLGEKQDFPVQMECDDAQDVLRLSNGSDDQSSVAYLQRNSLLHQSYQVSGLLSSDVSRHGPDACSISERIPTHDNNPGRQCRVELNDKACLRQSRVELNKAFFSPNCIVFRKPRFGKAQYTTPFFYPKSSNNISASSNRKQKGHPRNDNWESSEVEEKGTPKELASERGKRTKRFQEVGWASGGKNIGNMLAVPDQETSGFYLGKHSHLLLTSSADGSSRSTIRNGTPHGEWRPEEVFNWWPKTSRKKASDEKEYSLPRSSRFRRTLKSSPSQNNVEKKHSSDSKLAITRIPCLDKEHNCTTQEAQVIIGGPSDNLQEKLLSERMIASDMVSEVKTDHIGSSSHITEQQYSALATCIFLETSTRSNEDGSAPSDCCTMDSEFLPSSEDLSLPSPILPLQPSYDEETSSSTESLDGIGMDINGTQKHIQLPESEVMEEESDELGIIVSSDDETVEEAVGFLERSRIYFDASKLEESRDFSYLVDVLYESGFHGESFNLRGKRLSELPVDFLVFEALEKKFGEHKSWVRSERRLLFDCINLGLVEIIQPVIDTRVWMKPVTRRMISKWSWEGIEEELWMLLESQKREAKKDSSEKVMGEEMQWLDLKDIIYDICTEVERMLMDELVVHRMMDQNGWTQDYPPRYAIKVKHQRVIKLRWPVTHIHDIRCL</sequence>
<feature type="compositionally biased region" description="Polar residues" evidence="1">
    <location>
        <begin position="204"/>
        <end position="213"/>
    </location>
</feature>
<organism evidence="3 4">
    <name type="scientific">Dillenia turbinata</name>
    <dbReference type="NCBI Taxonomy" id="194707"/>
    <lineage>
        <taxon>Eukaryota</taxon>
        <taxon>Viridiplantae</taxon>
        <taxon>Streptophyta</taxon>
        <taxon>Embryophyta</taxon>
        <taxon>Tracheophyta</taxon>
        <taxon>Spermatophyta</taxon>
        <taxon>Magnoliopsida</taxon>
        <taxon>eudicotyledons</taxon>
        <taxon>Gunneridae</taxon>
        <taxon>Pentapetalae</taxon>
        <taxon>Dilleniales</taxon>
        <taxon>Dilleniaceae</taxon>
        <taxon>Dillenia</taxon>
    </lineage>
</organism>
<reference evidence="3 4" key="1">
    <citation type="submission" date="2023-12" db="EMBL/GenBank/DDBJ databases">
        <title>A high-quality genome assembly for Dillenia turbinata (Dilleniales).</title>
        <authorList>
            <person name="Chanderbali A."/>
        </authorList>
    </citation>
    <scope>NUCLEOTIDE SEQUENCE [LARGE SCALE GENOMIC DNA]</scope>
    <source>
        <strain evidence="3">LSX21</strain>
        <tissue evidence="3">Leaf</tissue>
    </source>
</reference>
<dbReference type="AlphaFoldDB" id="A0AAN8VDV5"/>
<proteinExistence type="predicted"/>
<dbReference type="Proteomes" id="UP001370490">
    <property type="component" value="Unassembled WGS sequence"/>
</dbReference>
<dbReference type="InterPro" id="IPR025486">
    <property type="entry name" value="DUF4378"/>
</dbReference>
<dbReference type="Pfam" id="PF14309">
    <property type="entry name" value="DUF4378"/>
    <property type="match status" value="1"/>
</dbReference>
<dbReference type="PANTHER" id="PTHR46836:SF7">
    <property type="entry name" value="PHOSPHATIDYLINOSITOL N-ACETYGLUCOSAMINLYTRANSFERASE SUBUNIT P-LIKE PROTEIN"/>
    <property type="match status" value="1"/>
</dbReference>
<feature type="compositionally biased region" description="Basic and acidic residues" evidence="1">
    <location>
        <begin position="220"/>
        <end position="244"/>
    </location>
</feature>
<protein>
    <recommendedName>
        <fullName evidence="2">DUF4378 domain-containing protein</fullName>
    </recommendedName>
</protein>
<feature type="domain" description="DUF4378" evidence="2">
    <location>
        <begin position="552"/>
        <end position="699"/>
    </location>
</feature>
<dbReference type="EMBL" id="JBAMMX010000009">
    <property type="protein sequence ID" value="KAK6933248.1"/>
    <property type="molecule type" value="Genomic_DNA"/>
</dbReference>
<gene>
    <name evidence="3" type="ORF">RJ641_036142</name>
</gene>
<feature type="region of interest" description="Disordered" evidence="1">
    <location>
        <begin position="204"/>
        <end position="247"/>
    </location>
</feature>
<evidence type="ECO:0000259" key="2">
    <source>
        <dbReference type="Pfam" id="PF14309"/>
    </source>
</evidence>
<accession>A0AAN8VDV5</accession>
<name>A0AAN8VDV5_9MAGN</name>